<protein>
    <submittedName>
        <fullName evidence="1">Uncharacterized protein</fullName>
    </submittedName>
</protein>
<gene>
    <name evidence="1" type="ORF">M9Y10_017730</name>
</gene>
<name>A0ABR2HUB7_9EUKA</name>
<dbReference type="Proteomes" id="UP001470230">
    <property type="component" value="Unassembled WGS sequence"/>
</dbReference>
<organism evidence="1 2">
    <name type="scientific">Tritrichomonas musculus</name>
    <dbReference type="NCBI Taxonomy" id="1915356"/>
    <lineage>
        <taxon>Eukaryota</taxon>
        <taxon>Metamonada</taxon>
        <taxon>Parabasalia</taxon>
        <taxon>Tritrichomonadida</taxon>
        <taxon>Tritrichomonadidae</taxon>
        <taxon>Tritrichomonas</taxon>
    </lineage>
</organism>
<reference evidence="1 2" key="1">
    <citation type="submission" date="2024-04" db="EMBL/GenBank/DDBJ databases">
        <title>Tritrichomonas musculus Genome.</title>
        <authorList>
            <person name="Alves-Ferreira E."/>
            <person name="Grigg M."/>
            <person name="Lorenzi H."/>
            <person name="Galac M."/>
        </authorList>
    </citation>
    <scope>NUCLEOTIDE SEQUENCE [LARGE SCALE GENOMIC DNA]</scope>
    <source>
        <strain evidence="1 2">EAF2021</strain>
    </source>
</reference>
<keyword evidence="2" id="KW-1185">Reference proteome</keyword>
<dbReference type="EMBL" id="JAPFFF010000023">
    <property type="protein sequence ID" value="KAK8852741.1"/>
    <property type="molecule type" value="Genomic_DNA"/>
</dbReference>
<accession>A0ABR2HUB7</accession>
<comment type="caution">
    <text evidence="1">The sequence shown here is derived from an EMBL/GenBank/DDBJ whole genome shotgun (WGS) entry which is preliminary data.</text>
</comment>
<sequence>MLSSINNSTKHNDIAYQYIQTDIDKMNAIAMDIEKTANKLIPLVPPNLQNDIFSLKKQSQQVSHIYSSFNFIAYKNKLKMVKDSLNNLNQKVLLHVSNDPEFIPTRSYAESFYNDVKTRILNTTKQQCSNLEFCIESELRSLANKSQTSSPFLTEIPHFDTPSPKVVFYKKKAPSNENEKIILTIKDQTERLSEIYSRMTELRTLQKKQEVFNDTNNNIHLPSLLKMQEEDMQNISELEMRYNVLNMKSKSILKASKKIDDKDSNSKEEVVMKEQLDSFEKLSDTMIQTAKKKFEEVKSKVKIEIQMIRSRLDILEKRINEYGDFSGETNDMLTYLGMKVDEVVNADENQLASTDLNEDQKNEDLANIYLDVRTRIAKSLIESQIESVKRSIRYHQFNKPLISTD</sequence>
<evidence type="ECO:0000313" key="2">
    <source>
        <dbReference type="Proteomes" id="UP001470230"/>
    </source>
</evidence>
<evidence type="ECO:0000313" key="1">
    <source>
        <dbReference type="EMBL" id="KAK8852741.1"/>
    </source>
</evidence>
<proteinExistence type="predicted"/>